<sequence length="95" mass="9557">MAPLPFPPPAILVASPLASAPARSLADLARTLDTAQRALRALEDHACGVPGVLAARVRDCAAEAAGAVEAHGYDLFLAAGRGDPADEDADGEGGR</sequence>
<dbReference type="EMBL" id="BAAAFZ010000009">
    <property type="protein sequence ID" value="GAA0574374.1"/>
    <property type="molecule type" value="Genomic_DNA"/>
</dbReference>
<evidence type="ECO:0000313" key="2">
    <source>
        <dbReference type="Proteomes" id="UP001501588"/>
    </source>
</evidence>
<keyword evidence="2" id="KW-1185">Reference proteome</keyword>
<accession>A0ABP3PSG1</accession>
<organism evidence="1 2">
    <name type="scientific">Craurococcus roseus</name>
    <dbReference type="NCBI Taxonomy" id="77585"/>
    <lineage>
        <taxon>Bacteria</taxon>
        <taxon>Pseudomonadati</taxon>
        <taxon>Pseudomonadota</taxon>
        <taxon>Alphaproteobacteria</taxon>
        <taxon>Acetobacterales</taxon>
        <taxon>Acetobacteraceae</taxon>
        <taxon>Craurococcus</taxon>
    </lineage>
</organism>
<protein>
    <submittedName>
        <fullName evidence="1">Uncharacterized protein</fullName>
    </submittedName>
</protein>
<name>A0ABP3PSG1_9PROT</name>
<evidence type="ECO:0000313" key="1">
    <source>
        <dbReference type="EMBL" id="GAA0574374.1"/>
    </source>
</evidence>
<gene>
    <name evidence="1" type="ORF">GCM10009416_11330</name>
</gene>
<reference evidence="2" key="1">
    <citation type="journal article" date="2019" name="Int. J. Syst. Evol. Microbiol.">
        <title>The Global Catalogue of Microorganisms (GCM) 10K type strain sequencing project: providing services to taxonomists for standard genome sequencing and annotation.</title>
        <authorList>
            <consortium name="The Broad Institute Genomics Platform"/>
            <consortium name="The Broad Institute Genome Sequencing Center for Infectious Disease"/>
            <person name="Wu L."/>
            <person name="Ma J."/>
        </authorList>
    </citation>
    <scope>NUCLEOTIDE SEQUENCE [LARGE SCALE GENOMIC DNA]</scope>
    <source>
        <strain evidence="2">JCM 9933</strain>
    </source>
</reference>
<proteinExistence type="predicted"/>
<dbReference type="Proteomes" id="UP001501588">
    <property type="component" value="Unassembled WGS sequence"/>
</dbReference>
<dbReference type="RefSeq" id="WP_343894202.1">
    <property type="nucleotide sequence ID" value="NZ_BAAAFZ010000009.1"/>
</dbReference>
<comment type="caution">
    <text evidence="1">The sequence shown here is derived from an EMBL/GenBank/DDBJ whole genome shotgun (WGS) entry which is preliminary data.</text>
</comment>